<dbReference type="Pfam" id="PF07730">
    <property type="entry name" value="HisKA_3"/>
    <property type="match status" value="1"/>
</dbReference>
<protein>
    <submittedName>
        <fullName evidence="6">Histidine kinase</fullName>
    </submittedName>
</protein>
<keyword evidence="7" id="KW-1185">Reference proteome</keyword>
<feature type="domain" description="Histidine kinase/HSP90-like ATPase" evidence="5">
    <location>
        <begin position="486"/>
        <end position="576"/>
    </location>
</feature>
<keyword evidence="4" id="KW-1133">Transmembrane helix</keyword>
<dbReference type="Gene3D" id="1.20.5.1930">
    <property type="match status" value="1"/>
</dbReference>
<dbReference type="Pfam" id="PF02518">
    <property type="entry name" value="HATPase_c"/>
    <property type="match status" value="1"/>
</dbReference>
<keyword evidence="2 6" id="KW-0418">Kinase</keyword>
<reference evidence="6" key="1">
    <citation type="submission" date="2022-08" db="EMBL/GenBank/DDBJ databases">
        <authorList>
            <person name="Deng Y."/>
            <person name="Han X.-F."/>
            <person name="Zhang Y.-Q."/>
        </authorList>
    </citation>
    <scope>NUCLEOTIDE SEQUENCE</scope>
    <source>
        <strain evidence="6">CPCC 205716</strain>
    </source>
</reference>
<sequence>MTGAPPPVPRPVPSRPGPLRAALLLIALFALALGVVQLVVGAAPGVPGWVVPVFTLLFWTWAGAGIAAWWRRPTGFFGALLLIGSLAMVAAGVGNLGQPLLEAVSAVFGTTILAVTVHLLLAFPSGRLRGRLAVTAVVLGYVNSIALQAPQYILPPDEVALIDAAFTAQRLLGLVVVVMAAVLLIRRLRSTDPRNRRVLLPLYLYGILAVLLIPVSGTLLPLLGADAVGVAAAQLAITAGIPIAFLTGVLAGGFPQTVEADALSAWLGLADTSRSAVEQALARALGDDSLRVSYWSDAHQGFVDSGGTVLGAVAEHRYREEVRVQTRLVGAIDYDGRMIGEPEAVRRAARVLALALDRERLTAALSATNAELGRSRVRLVEAADRERARIARDLHDGLQVQLVLLALEAQQLAIAEGTPAVTAEAALTLRRRIDEAAADLRHLVHAVLPSALIERGLAAAAEDLVDRVDIRATLHSDVDDTALPPATARTAYLIVAESLSNAVKHSGAGSVSVRLVQRDDLIEIAVVDDGIGGARVEEGGGLKGLADRVDALGGSFEVTSDPGSGTRLRAELPCGS</sequence>
<dbReference type="Gene3D" id="3.30.565.10">
    <property type="entry name" value="Histidine kinase-like ATPase, C-terminal domain"/>
    <property type="match status" value="1"/>
</dbReference>
<feature type="transmembrane region" description="Helical" evidence="4">
    <location>
        <begin position="232"/>
        <end position="254"/>
    </location>
</feature>
<comment type="caution">
    <text evidence="6">The sequence shown here is derived from an EMBL/GenBank/DDBJ whole genome shotgun (WGS) entry which is preliminary data.</text>
</comment>
<dbReference type="GO" id="GO:0016301">
    <property type="term" value="F:kinase activity"/>
    <property type="evidence" value="ECO:0007669"/>
    <property type="project" value="UniProtKB-KW"/>
</dbReference>
<dbReference type="SMART" id="SM00387">
    <property type="entry name" value="HATPase_c"/>
    <property type="match status" value="1"/>
</dbReference>
<dbReference type="InterPro" id="IPR003594">
    <property type="entry name" value="HATPase_dom"/>
</dbReference>
<accession>A0ABT2GAW1</accession>
<dbReference type="PANTHER" id="PTHR24421">
    <property type="entry name" value="NITRATE/NITRITE SENSOR PROTEIN NARX-RELATED"/>
    <property type="match status" value="1"/>
</dbReference>
<name>A0ABT2GAW1_9MICO</name>
<dbReference type="InterPro" id="IPR036890">
    <property type="entry name" value="HATPase_C_sf"/>
</dbReference>
<evidence type="ECO:0000313" key="6">
    <source>
        <dbReference type="EMBL" id="MCS5713273.1"/>
    </source>
</evidence>
<evidence type="ECO:0000256" key="3">
    <source>
        <dbReference type="ARBA" id="ARBA00023012"/>
    </source>
</evidence>
<keyword evidence="3" id="KW-0902">Two-component regulatory system</keyword>
<evidence type="ECO:0000313" key="7">
    <source>
        <dbReference type="Proteomes" id="UP001165580"/>
    </source>
</evidence>
<dbReference type="PANTHER" id="PTHR24421:SF58">
    <property type="entry name" value="SIGNAL TRANSDUCTION HISTIDINE-PROTEIN KINASE_PHOSPHATASE UHPB"/>
    <property type="match status" value="1"/>
</dbReference>
<feature type="transmembrane region" description="Helical" evidence="4">
    <location>
        <begin position="132"/>
        <end position="154"/>
    </location>
</feature>
<evidence type="ECO:0000259" key="5">
    <source>
        <dbReference type="SMART" id="SM00387"/>
    </source>
</evidence>
<keyword evidence="4" id="KW-0472">Membrane</keyword>
<keyword evidence="1" id="KW-0808">Transferase</keyword>
<proteinExistence type="predicted"/>
<feature type="transmembrane region" description="Helical" evidence="4">
    <location>
        <begin position="166"/>
        <end position="186"/>
    </location>
</feature>
<feature type="transmembrane region" description="Helical" evidence="4">
    <location>
        <begin position="49"/>
        <end position="70"/>
    </location>
</feature>
<dbReference type="InterPro" id="IPR050482">
    <property type="entry name" value="Sensor_HK_TwoCompSys"/>
</dbReference>
<keyword evidence="4" id="KW-0812">Transmembrane</keyword>
<dbReference type="Proteomes" id="UP001165580">
    <property type="component" value="Unassembled WGS sequence"/>
</dbReference>
<evidence type="ECO:0000256" key="2">
    <source>
        <dbReference type="ARBA" id="ARBA00022777"/>
    </source>
</evidence>
<evidence type="ECO:0000256" key="1">
    <source>
        <dbReference type="ARBA" id="ARBA00022679"/>
    </source>
</evidence>
<organism evidence="6 7">
    <name type="scientific">Herbiconiux gentiana</name>
    <dbReference type="NCBI Taxonomy" id="2970912"/>
    <lineage>
        <taxon>Bacteria</taxon>
        <taxon>Bacillati</taxon>
        <taxon>Actinomycetota</taxon>
        <taxon>Actinomycetes</taxon>
        <taxon>Micrococcales</taxon>
        <taxon>Microbacteriaceae</taxon>
        <taxon>Herbiconiux</taxon>
    </lineage>
</organism>
<gene>
    <name evidence="6" type="ORF">NVV95_01765</name>
</gene>
<feature type="transmembrane region" description="Helical" evidence="4">
    <location>
        <begin position="198"/>
        <end position="220"/>
    </location>
</feature>
<dbReference type="RefSeq" id="WP_259484818.1">
    <property type="nucleotide sequence ID" value="NZ_JANTEZ010000001.1"/>
</dbReference>
<dbReference type="CDD" id="cd16917">
    <property type="entry name" value="HATPase_UhpB-NarQ-NarX-like"/>
    <property type="match status" value="1"/>
</dbReference>
<feature type="transmembrane region" description="Helical" evidence="4">
    <location>
        <begin position="103"/>
        <end position="123"/>
    </location>
</feature>
<dbReference type="InterPro" id="IPR011712">
    <property type="entry name" value="Sig_transdc_His_kin_sub3_dim/P"/>
</dbReference>
<feature type="transmembrane region" description="Helical" evidence="4">
    <location>
        <begin position="77"/>
        <end position="97"/>
    </location>
</feature>
<feature type="transmembrane region" description="Helical" evidence="4">
    <location>
        <begin position="21"/>
        <end position="43"/>
    </location>
</feature>
<dbReference type="SUPFAM" id="SSF55874">
    <property type="entry name" value="ATPase domain of HSP90 chaperone/DNA topoisomerase II/histidine kinase"/>
    <property type="match status" value="1"/>
</dbReference>
<dbReference type="EMBL" id="JANTEZ010000001">
    <property type="protein sequence ID" value="MCS5713273.1"/>
    <property type="molecule type" value="Genomic_DNA"/>
</dbReference>
<evidence type="ECO:0000256" key="4">
    <source>
        <dbReference type="SAM" id="Phobius"/>
    </source>
</evidence>